<protein>
    <submittedName>
        <fullName evidence="2">Uncharacterized protein</fullName>
    </submittedName>
</protein>
<evidence type="ECO:0000256" key="1">
    <source>
        <dbReference type="SAM" id="Phobius"/>
    </source>
</evidence>
<dbReference type="Proteomes" id="UP000321580">
    <property type="component" value="Unassembled WGS sequence"/>
</dbReference>
<keyword evidence="1" id="KW-1133">Transmembrane helix</keyword>
<organism evidence="2 3">
    <name type="scientific">Phaeodactylibacter luteus</name>
    <dbReference type="NCBI Taxonomy" id="1564516"/>
    <lineage>
        <taxon>Bacteria</taxon>
        <taxon>Pseudomonadati</taxon>
        <taxon>Bacteroidota</taxon>
        <taxon>Saprospiria</taxon>
        <taxon>Saprospirales</taxon>
        <taxon>Haliscomenobacteraceae</taxon>
        <taxon>Phaeodactylibacter</taxon>
    </lineage>
</organism>
<comment type="caution">
    <text evidence="2">The sequence shown here is derived from an EMBL/GenBank/DDBJ whole genome shotgun (WGS) entry which is preliminary data.</text>
</comment>
<keyword evidence="1" id="KW-0472">Membrane</keyword>
<keyword evidence="1" id="KW-0812">Transmembrane</keyword>
<dbReference type="OrthoDB" id="1490724at2"/>
<evidence type="ECO:0000313" key="2">
    <source>
        <dbReference type="EMBL" id="TXB62046.1"/>
    </source>
</evidence>
<accession>A0A5C6RI12</accession>
<dbReference type="EMBL" id="VOOR01000038">
    <property type="protein sequence ID" value="TXB62046.1"/>
    <property type="molecule type" value="Genomic_DNA"/>
</dbReference>
<dbReference type="RefSeq" id="WP_147168554.1">
    <property type="nucleotide sequence ID" value="NZ_VOOR01000038.1"/>
</dbReference>
<keyword evidence="3" id="KW-1185">Reference proteome</keyword>
<feature type="transmembrane region" description="Helical" evidence="1">
    <location>
        <begin position="259"/>
        <end position="277"/>
    </location>
</feature>
<feature type="transmembrane region" description="Helical" evidence="1">
    <location>
        <begin position="116"/>
        <end position="137"/>
    </location>
</feature>
<proteinExistence type="predicted"/>
<gene>
    <name evidence="2" type="ORF">FRY97_15915</name>
</gene>
<name>A0A5C6RI12_9BACT</name>
<dbReference type="AlphaFoldDB" id="A0A5C6RI12"/>
<evidence type="ECO:0000313" key="3">
    <source>
        <dbReference type="Proteomes" id="UP000321580"/>
    </source>
</evidence>
<sequence length="463" mass="52999">MQLEYMTEQEVKRATLRFLKHHYRFRERQGAATLTVDVRGEGGIVADGLYAFTQKNGELFRATFEATAIDRQGEVRFRKQPGLMWWDAAALSAITALALLFWAHQAAVLTVAELTLTGSIALLIAVFSAGLATYRFLIGWHRRYRYIYAIEQFKRYYANEQWIALGEGVFTDFERDPYFLELQNQCRYHGIGLLVLKNRQEPRLLMTPSRTDTFKSKRRNVQLLSQADVNRLFEAGNLPAWLRQFDAENLKRFQQQYKYQALVCLLSALLAAGLLYLQSQKAVTRIVESEEAYQERVALARQRNEQYTQPLEFRIDTPLVWPYPIRSDLQAYLGPQLQPEPARPVAKSQGASPIEAFIASQATVYDCSRIRPLDEVGYIVQEGVYASFTAAMSRVATLESYGFTASAVWLGCFDELENGYALYFGLIFTDLGHARRALEGYERRLGDNVLQLNLNIRSLNPVK</sequence>
<reference evidence="2 3" key="1">
    <citation type="submission" date="2019-08" db="EMBL/GenBank/DDBJ databases">
        <title>Genome of Phaeodactylibacter luteus.</title>
        <authorList>
            <person name="Bowman J.P."/>
        </authorList>
    </citation>
    <scope>NUCLEOTIDE SEQUENCE [LARGE SCALE GENOMIC DNA]</scope>
    <source>
        <strain evidence="2 3">KCTC 42180</strain>
    </source>
</reference>
<feature type="transmembrane region" description="Helical" evidence="1">
    <location>
        <begin position="83"/>
        <end position="104"/>
    </location>
</feature>